<gene>
    <name evidence="2" type="ORF">TCDM_04624</name>
</gene>
<evidence type="ECO:0000313" key="3">
    <source>
        <dbReference type="Proteomes" id="UP000017861"/>
    </source>
</evidence>
<dbReference type="EMBL" id="AYLP01000041">
    <property type="protein sequence ID" value="ESS66657.1"/>
    <property type="molecule type" value="Genomic_DNA"/>
</dbReference>
<sequence length="219" mass="24743">MWTSACVLVGVCGRSRGKRARCGGERPIDKKKRSRLMTARDTSAPVKQDVRVFQSSIDTSSVISTVFNQPSMYMGIVNMLIMYLTQRFPEELMSPKYMTMTYNGIRAPAMLTIPFCCIAGAYFSVASVISTSTVPLAGHLYGYTLSLGVGLTMLTFRRVSWYYPLLGVMYLSFGGFHHYRRMMMFGDNAPIYNWGDATEIWNARVEARREARRQKQTAA</sequence>
<keyword evidence="1" id="KW-0472">Membrane</keyword>
<feature type="transmembrane region" description="Helical" evidence="1">
    <location>
        <begin position="71"/>
        <end position="88"/>
    </location>
</feature>
<dbReference type="VEuPathDB" id="TriTrypDB:TCDM_04624"/>
<reference evidence="2 3" key="1">
    <citation type="journal article" date="2014" name="Genome Announc.">
        <title>Trypanosoma cruzi Clone Dm28c Draft Genome Sequence.</title>
        <authorList>
            <person name="Grisard E.C."/>
            <person name="Teixeira S.M."/>
            <person name="de Almeida L.G."/>
            <person name="Stoco P.H."/>
            <person name="Gerber A.L."/>
            <person name="Talavera-Lopez C."/>
            <person name="Lima O.C."/>
            <person name="Andersson B."/>
            <person name="de Vasconcelos A.T."/>
        </authorList>
    </citation>
    <scope>NUCLEOTIDE SEQUENCE [LARGE SCALE GENOMIC DNA]</scope>
    <source>
        <strain evidence="2 3">Dm28c</strain>
    </source>
</reference>
<keyword evidence="1" id="KW-0812">Transmembrane</keyword>
<keyword evidence="1" id="KW-1133">Transmembrane helix</keyword>
<feature type="transmembrane region" description="Helical" evidence="1">
    <location>
        <begin position="136"/>
        <end position="154"/>
    </location>
</feature>
<protein>
    <recommendedName>
        <fullName evidence="4">Transmembrane protein</fullName>
    </recommendedName>
</protein>
<feature type="transmembrane region" description="Helical" evidence="1">
    <location>
        <begin position="161"/>
        <end position="179"/>
    </location>
</feature>
<comment type="caution">
    <text evidence="2">The sequence shown here is derived from an EMBL/GenBank/DDBJ whole genome shotgun (WGS) entry which is preliminary data.</text>
</comment>
<dbReference type="AlphaFoldDB" id="V5BKK7"/>
<dbReference type="Proteomes" id="UP000017861">
    <property type="component" value="Unassembled WGS sequence"/>
</dbReference>
<evidence type="ECO:0008006" key="4">
    <source>
        <dbReference type="Google" id="ProtNLM"/>
    </source>
</evidence>
<evidence type="ECO:0000313" key="2">
    <source>
        <dbReference type="EMBL" id="ESS66657.1"/>
    </source>
</evidence>
<accession>V5BKK7</accession>
<organism evidence="2 3">
    <name type="scientific">Trypanosoma cruzi Dm28c</name>
    <dbReference type="NCBI Taxonomy" id="1416333"/>
    <lineage>
        <taxon>Eukaryota</taxon>
        <taxon>Discoba</taxon>
        <taxon>Euglenozoa</taxon>
        <taxon>Kinetoplastea</taxon>
        <taxon>Metakinetoplastina</taxon>
        <taxon>Trypanosomatida</taxon>
        <taxon>Trypanosomatidae</taxon>
        <taxon>Trypanosoma</taxon>
        <taxon>Schizotrypanum</taxon>
    </lineage>
</organism>
<proteinExistence type="predicted"/>
<dbReference type="OrthoDB" id="269119at2759"/>
<evidence type="ECO:0000256" key="1">
    <source>
        <dbReference type="SAM" id="Phobius"/>
    </source>
</evidence>
<name>V5BKK7_TRYCR</name>
<feature type="transmembrane region" description="Helical" evidence="1">
    <location>
        <begin position="109"/>
        <end position="130"/>
    </location>
</feature>